<accession>A0A9W9TDI7</accession>
<keyword evidence="7" id="KW-1185">Reference proteome</keyword>
<comment type="caution">
    <text evidence="6">The sequence shown here is derived from an EMBL/GenBank/DDBJ whole genome shotgun (WGS) entry which is preliminary data.</text>
</comment>
<comment type="subcellular location">
    <subcellularLocation>
        <location evidence="1">Nucleus</location>
    </subcellularLocation>
</comment>
<dbReference type="GO" id="GO:0006351">
    <property type="term" value="P:DNA-templated transcription"/>
    <property type="evidence" value="ECO:0007669"/>
    <property type="project" value="InterPro"/>
</dbReference>
<evidence type="ECO:0000313" key="6">
    <source>
        <dbReference type="EMBL" id="KAJ5218586.1"/>
    </source>
</evidence>
<dbReference type="InterPro" id="IPR007219">
    <property type="entry name" value="XnlR_reg_dom"/>
</dbReference>
<evidence type="ECO:0000256" key="1">
    <source>
        <dbReference type="ARBA" id="ARBA00004123"/>
    </source>
</evidence>
<reference evidence="6" key="1">
    <citation type="submission" date="2022-12" db="EMBL/GenBank/DDBJ databases">
        <authorList>
            <person name="Petersen C."/>
        </authorList>
    </citation>
    <scope>NUCLEOTIDE SEQUENCE</scope>
    <source>
        <strain evidence="6">IBT 15544</strain>
    </source>
</reference>
<dbReference type="CDD" id="cd12148">
    <property type="entry name" value="fungal_TF_MHR"/>
    <property type="match status" value="1"/>
</dbReference>
<gene>
    <name evidence="6" type="ORF">N7498_000685</name>
</gene>
<dbReference type="EMBL" id="JAPQKR010000004">
    <property type="protein sequence ID" value="KAJ5218586.1"/>
    <property type="molecule type" value="Genomic_DNA"/>
</dbReference>
<keyword evidence="3" id="KW-0804">Transcription</keyword>
<dbReference type="GO" id="GO:0008270">
    <property type="term" value="F:zinc ion binding"/>
    <property type="evidence" value="ECO:0007669"/>
    <property type="project" value="InterPro"/>
</dbReference>
<dbReference type="Proteomes" id="UP001150904">
    <property type="component" value="Unassembled WGS sequence"/>
</dbReference>
<reference evidence="6" key="2">
    <citation type="journal article" date="2023" name="IMA Fungus">
        <title>Comparative genomic study of the Penicillium genus elucidates a diverse pangenome and 15 lateral gene transfer events.</title>
        <authorList>
            <person name="Petersen C."/>
            <person name="Sorensen T."/>
            <person name="Nielsen M.R."/>
            <person name="Sondergaard T.E."/>
            <person name="Sorensen J.L."/>
            <person name="Fitzpatrick D.A."/>
            <person name="Frisvad J.C."/>
            <person name="Nielsen K.L."/>
        </authorList>
    </citation>
    <scope>NUCLEOTIDE SEQUENCE</scope>
    <source>
        <strain evidence="6">IBT 15544</strain>
    </source>
</reference>
<keyword evidence="2" id="KW-0805">Transcription regulation</keyword>
<dbReference type="OrthoDB" id="5344325at2759"/>
<dbReference type="GO" id="GO:0005634">
    <property type="term" value="C:nucleus"/>
    <property type="evidence" value="ECO:0007669"/>
    <property type="project" value="UniProtKB-SubCell"/>
</dbReference>
<dbReference type="AlphaFoldDB" id="A0A9W9TDI7"/>
<dbReference type="RefSeq" id="XP_058313159.1">
    <property type="nucleotide sequence ID" value="XM_058447748.1"/>
</dbReference>
<dbReference type="GeneID" id="83175048"/>
<dbReference type="PANTHER" id="PTHR31001">
    <property type="entry name" value="UNCHARACTERIZED TRANSCRIPTIONAL REGULATORY PROTEIN"/>
    <property type="match status" value="1"/>
</dbReference>
<dbReference type="SMART" id="SM00906">
    <property type="entry name" value="Fungal_trans"/>
    <property type="match status" value="1"/>
</dbReference>
<dbReference type="GO" id="GO:0003677">
    <property type="term" value="F:DNA binding"/>
    <property type="evidence" value="ECO:0007669"/>
    <property type="project" value="InterPro"/>
</dbReference>
<evidence type="ECO:0000259" key="5">
    <source>
        <dbReference type="SMART" id="SM00906"/>
    </source>
</evidence>
<feature type="domain" description="Xylanolytic transcriptional activator regulatory" evidence="5">
    <location>
        <begin position="123"/>
        <end position="196"/>
    </location>
</feature>
<name>A0A9W9TDI7_9EURO</name>
<evidence type="ECO:0000313" key="7">
    <source>
        <dbReference type="Proteomes" id="UP001150904"/>
    </source>
</evidence>
<evidence type="ECO:0000256" key="2">
    <source>
        <dbReference type="ARBA" id="ARBA00023015"/>
    </source>
</evidence>
<proteinExistence type="predicted"/>
<protein>
    <recommendedName>
        <fullName evidence="5">Xylanolytic transcriptional activator regulatory domain-containing protein</fullName>
    </recommendedName>
</protein>
<keyword evidence="4" id="KW-0539">Nucleus</keyword>
<dbReference type="PANTHER" id="PTHR31001:SF87">
    <property type="entry name" value="COL-21"/>
    <property type="match status" value="1"/>
</dbReference>
<sequence>MFLQDINRIYETIYPPSFQPRYASWWIAQENIDYAGDTIQDEYIDFRLLVLRVCLLSIQSLSHAKLPTTGILSRPEAMEQLYSSLADKLEKFRSPEKMPSIETVQHKILHVGYLKNYGKIRESWSVLNTAVKDAHEMGLYLKDPGIPISELDMELRRRTFWNLYVWDRFMCTFFGYWPLIPEGYFDIEPPYDNLQALTTSPYVLTPFTDRVFHIKLARYLTAFMSPPSWKRDQQDPAVVSIFAQCFHQVIVDQLPPPFSLESPDNSWDAVESALILKREILSLFIYTTRASLYRSFMDPCKTLHRVQGVRSKHGPDLLALSHRRALMDTTCKMLSCITRLYAFTGSEGLSAERLLLLPICLVDTLASLVVCLLSIQADERRLSMEGIQTITDSDLQRSYQAFFDGFGLLYRQAPHYSFAKRGVSVLEGLHGILRGGLNGTDLFEDSLTGTAMTGSFSSGQTHPTGYFQLEQALMSLHANGGGSGGEIQGCTSLALPEWLPSFLESPTRSWLFYGQAILGGVLA</sequence>
<organism evidence="6 7">
    <name type="scientific">Penicillium cinerascens</name>
    <dbReference type="NCBI Taxonomy" id="70096"/>
    <lineage>
        <taxon>Eukaryota</taxon>
        <taxon>Fungi</taxon>
        <taxon>Dikarya</taxon>
        <taxon>Ascomycota</taxon>
        <taxon>Pezizomycotina</taxon>
        <taxon>Eurotiomycetes</taxon>
        <taxon>Eurotiomycetidae</taxon>
        <taxon>Eurotiales</taxon>
        <taxon>Aspergillaceae</taxon>
        <taxon>Penicillium</taxon>
    </lineage>
</organism>
<evidence type="ECO:0000256" key="4">
    <source>
        <dbReference type="ARBA" id="ARBA00023242"/>
    </source>
</evidence>
<dbReference type="Pfam" id="PF04082">
    <property type="entry name" value="Fungal_trans"/>
    <property type="match status" value="1"/>
</dbReference>
<dbReference type="InterPro" id="IPR050613">
    <property type="entry name" value="Sec_Metabolite_Reg"/>
</dbReference>
<evidence type="ECO:0000256" key="3">
    <source>
        <dbReference type="ARBA" id="ARBA00023163"/>
    </source>
</evidence>